<dbReference type="EMBL" id="CAJNOK010006910">
    <property type="protein sequence ID" value="CAF1018123.1"/>
    <property type="molecule type" value="Genomic_DNA"/>
</dbReference>
<dbReference type="AlphaFoldDB" id="A0A814XM97"/>
<accession>A0A814XM97</accession>
<dbReference type="InterPro" id="IPR036237">
    <property type="entry name" value="Xyl_isomerase-like_sf"/>
</dbReference>
<dbReference type="EMBL" id="CAJNOQ010009175">
    <property type="protein sequence ID" value="CAF1217486.1"/>
    <property type="molecule type" value="Genomic_DNA"/>
</dbReference>
<dbReference type="Proteomes" id="UP000677228">
    <property type="component" value="Unassembled WGS sequence"/>
</dbReference>
<evidence type="ECO:0000313" key="4">
    <source>
        <dbReference type="EMBL" id="CAF3981174.1"/>
    </source>
</evidence>
<dbReference type="Proteomes" id="UP000663829">
    <property type="component" value="Unassembled WGS sequence"/>
</dbReference>
<evidence type="ECO:0000313" key="2">
    <source>
        <dbReference type="EMBL" id="CAF1217486.1"/>
    </source>
</evidence>
<sequence length="289" mass="34308">MPVPQLKFFRALWGAEAQFSTDIDHLFTEFHRLGYAGVEATLSDIHRICQNDHEAFRRALHDNQLELIGLVQTTYPTIKNDIWQDLSIDEHLANLENHFEEFMQYKPIHVNIQGGQDSWSIEENEQFFEKALEVQAKYPQVTSSHETHRSRSLYNPFITAHIVKRFPTLRLTADYSHFMLVCERLLEHPTDDERFRLFASRIDHLHARVGSTQHAQVNDPLESKKESEQMQRWWEMIWDAQKNRTWITLTPEYGPVPYAITSEINVWDLTNREMERQKKNYAKWSNKVQ</sequence>
<dbReference type="Gene3D" id="3.20.20.150">
    <property type="entry name" value="Divalent-metal-dependent TIM barrel enzymes"/>
    <property type="match status" value="1"/>
</dbReference>
<dbReference type="Proteomes" id="UP000681722">
    <property type="component" value="Unassembled WGS sequence"/>
</dbReference>
<name>A0A814XM97_9BILA</name>
<dbReference type="OrthoDB" id="9971575at2759"/>
<protein>
    <recommendedName>
        <fullName evidence="6">Xylose isomerase</fullName>
    </recommendedName>
</protein>
<reference evidence="2" key="1">
    <citation type="submission" date="2021-02" db="EMBL/GenBank/DDBJ databases">
        <authorList>
            <person name="Nowell W R."/>
        </authorList>
    </citation>
    <scope>NUCLEOTIDE SEQUENCE</scope>
</reference>
<evidence type="ECO:0008006" key="6">
    <source>
        <dbReference type="Google" id="ProtNLM"/>
    </source>
</evidence>
<organism evidence="2 5">
    <name type="scientific">Didymodactylos carnosus</name>
    <dbReference type="NCBI Taxonomy" id="1234261"/>
    <lineage>
        <taxon>Eukaryota</taxon>
        <taxon>Metazoa</taxon>
        <taxon>Spiralia</taxon>
        <taxon>Gnathifera</taxon>
        <taxon>Rotifera</taxon>
        <taxon>Eurotatoria</taxon>
        <taxon>Bdelloidea</taxon>
        <taxon>Philodinida</taxon>
        <taxon>Philodinidae</taxon>
        <taxon>Didymodactylos</taxon>
    </lineage>
</organism>
<proteinExistence type="predicted"/>
<keyword evidence="5" id="KW-1185">Reference proteome</keyword>
<gene>
    <name evidence="2" type="ORF">GPM918_LOCUS24522</name>
    <name evidence="1" type="ORF">OVA965_LOCUS15389</name>
    <name evidence="4" type="ORF">SRO942_LOCUS24524</name>
    <name evidence="3" type="ORF">TMI583_LOCUS15394</name>
</gene>
<dbReference type="EMBL" id="CAJOBA010006918">
    <property type="protein sequence ID" value="CAF3787293.1"/>
    <property type="molecule type" value="Genomic_DNA"/>
</dbReference>
<dbReference type="SUPFAM" id="SSF51658">
    <property type="entry name" value="Xylose isomerase-like"/>
    <property type="match status" value="1"/>
</dbReference>
<comment type="caution">
    <text evidence="2">The sequence shown here is derived from an EMBL/GenBank/DDBJ whole genome shotgun (WGS) entry which is preliminary data.</text>
</comment>
<evidence type="ECO:0000313" key="1">
    <source>
        <dbReference type="EMBL" id="CAF1018123.1"/>
    </source>
</evidence>
<evidence type="ECO:0000313" key="5">
    <source>
        <dbReference type="Proteomes" id="UP000663829"/>
    </source>
</evidence>
<evidence type="ECO:0000313" key="3">
    <source>
        <dbReference type="EMBL" id="CAF3787293.1"/>
    </source>
</evidence>
<dbReference type="Proteomes" id="UP000682733">
    <property type="component" value="Unassembled WGS sequence"/>
</dbReference>
<dbReference type="EMBL" id="CAJOBC010009178">
    <property type="protein sequence ID" value="CAF3981174.1"/>
    <property type="molecule type" value="Genomic_DNA"/>
</dbReference>